<proteinExistence type="predicted"/>
<dbReference type="EMBL" id="BMOE01000026">
    <property type="protein sequence ID" value="GGJ89938.1"/>
    <property type="molecule type" value="Genomic_DNA"/>
</dbReference>
<evidence type="ECO:0000313" key="3">
    <source>
        <dbReference type="Proteomes" id="UP000635726"/>
    </source>
</evidence>
<sequence>MTVVMTRAPRVFRLTVQAGAPPCRRVARVRADILPGGGGAPGRDGVPLAGTGTPAHRKPTGRACGSCANTSFARFPVGVACRPPRGDHLSTRRTGRAAPVPQGDLHPFTLTVDSGGRVGVRRGRP</sequence>
<accession>A0A917PSJ9</accession>
<evidence type="ECO:0000256" key="1">
    <source>
        <dbReference type="SAM" id="MobiDB-lite"/>
    </source>
</evidence>
<feature type="region of interest" description="Disordered" evidence="1">
    <location>
        <begin position="82"/>
        <end position="108"/>
    </location>
</feature>
<reference evidence="2" key="2">
    <citation type="submission" date="2020-09" db="EMBL/GenBank/DDBJ databases">
        <authorList>
            <person name="Sun Q."/>
            <person name="Ohkuma M."/>
        </authorList>
    </citation>
    <scope>NUCLEOTIDE SEQUENCE</scope>
    <source>
        <strain evidence="2">JCM 14371</strain>
    </source>
</reference>
<feature type="region of interest" description="Disordered" evidence="1">
    <location>
        <begin position="34"/>
        <end position="62"/>
    </location>
</feature>
<keyword evidence="3" id="KW-1185">Reference proteome</keyword>
<protein>
    <submittedName>
        <fullName evidence="2">Uncharacterized protein</fullName>
    </submittedName>
</protein>
<reference evidence="2" key="1">
    <citation type="journal article" date="2014" name="Int. J. Syst. Evol. Microbiol.">
        <title>Complete genome sequence of Corynebacterium casei LMG S-19264T (=DSM 44701T), isolated from a smear-ripened cheese.</title>
        <authorList>
            <consortium name="US DOE Joint Genome Institute (JGI-PGF)"/>
            <person name="Walter F."/>
            <person name="Albersmeier A."/>
            <person name="Kalinowski J."/>
            <person name="Ruckert C."/>
        </authorList>
    </citation>
    <scope>NUCLEOTIDE SEQUENCE</scope>
    <source>
        <strain evidence="2">JCM 14371</strain>
    </source>
</reference>
<organism evidence="2 3">
    <name type="scientific">Deinococcus aquiradiocola</name>
    <dbReference type="NCBI Taxonomy" id="393059"/>
    <lineage>
        <taxon>Bacteria</taxon>
        <taxon>Thermotogati</taxon>
        <taxon>Deinococcota</taxon>
        <taxon>Deinococci</taxon>
        <taxon>Deinococcales</taxon>
        <taxon>Deinococcaceae</taxon>
        <taxon>Deinococcus</taxon>
    </lineage>
</organism>
<name>A0A917PSJ9_9DEIO</name>
<evidence type="ECO:0000313" key="2">
    <source>
        <dbReference type="EMBL" id="GGJ89938.1"/>
    </source>
</evidence>
<dbReference type="Proteomes" id="UP000635726">
    <property type="component" value="Unassembled WGS sequence"/>
</dbReference>
<dbReference type="AlphaFoldDB" id="A0A917PSJ9"/>
<gene>
    <name evidence="2" type="ORF">GCM10008939_37380</name>
</gene>
<comment type="caution">
    <text evidence="2">The sequence shown here is derived from an EMBL/GenBank/DDBJ whole genome shotgun (WGS) entry which is preliminary data.</text>
</comment>